<name>Q9X0D4_THEMA</name>
<evidence type="ECO:0000256" key="7">
    <source>
        <dbReference type="ARBA" id="ARBA00023172"/>
    </source>
</evidence>
<comment type="similarity">
    <text evidence="1">In the C-terminal section; belongs to the transposase 35 family.</text>
</comment>
<evidence type="ECO:0000313" key="12">
    <source>
        <dbReference type="Proteomes" id="UP000008183"/>
    </source>
</evidence>
<dbReference type="GO" id="GO:0032196">
    <property type="term" value="P:transposition"/>
    <property type="evidence" value="ECO:0007669"/>
    <property type="project" value="UniProtKB-KW"/>
</dbReference>
<dbReference type="Proteomes" id="UP000008183">
    <property type="component" value="Chromosome"/>
</dbReference>
<gene>
    <name evidence="11" type="ordered locus">TM_1044</name>
</gene>
<proteinExistence type="inferred from homology"/>
<keyword evidence="3" id="KW-0815">Transposition</keyword>
<feature type="domain" description="Transposase putative helix-turn-helix" evidence="10">
    <location>
        <begin position="4"/>
        <end position="40"/>
    </location>
</feature>
<dbReference type="Pfam" id="PF01385">
    <property type="entry name" value="OrfB_IS605"/>
    <property type="match status" value="1"/>
</dbReference>
<keyword evidence="6" id="KW-0238">DNA-binding</keyword>
<dbReference type="PaxDb" id="243274-THEMA_09140"/>
<dbReference type="InterPro" id="IPR001959">
    <property type="entry name" value="Transposase"/>
</dbReference>
<dbReference type="GO" id="GO:0046872">
    <property type="term" value="F:metal ion binding"/>
    <property type="evidence" value="ECO:0007669"/>
    <property type="project" value="UniProtKB-KW"/>
</dbReference>
<organism evidence="11 12">
    <name type="scientific">Thermotoga maritima (strain ATCC 43589 / DSM 3109 / JCM 10099 / NBRC 100826 / MSB8)</name>
    <dbReference type="NCBI Taxonomy" id="243274"/>
    <lineage>
        <taxon>Bacteria</taxon>
        <taxon>Thermotogati</taxon>
        <taxon>Thermotogota</taxon>
        <taxon>Thermotogae</taxon>
        <taxon>Thermotogales</taxon>
        <taxon>Thermotogaceae</taxon>
        <taxon>Thermotoga</taxon>
    </lineage>
</organism>
<dbReference type="AlphaFoldDB" id="Q9X0D4"/>
<dbReference type="EMBL" id="AE000512">
    <property type="protein sequence ID" value="AAD36121.1"/>
    <property type="molecule type" value="Genomic_DNA"/>
</dbReference>
<dbReference type="InterPro" id="IPR010095">
    <property type="entry name" value="Cas12f1-like_TNB"/>
</dbReference>
<evidence type="ECO:0000256" key="4">
    <source>
        <dbReference type="ARBA" id="ARBA00022723"/>
    </source>
</evidence>
<dbReference type="PANTHER" id="PTHR30405:SF25">
    <property type="entry name" value="RNA-GUIDED DNA ENDONUCLEASE INSQ-RELATED"/>
    <property type="match status" value="1"/>
</dbReference>
<dbReference type="InterPro" id="IPR051399">
    <property type="entry name" value="RNA-guided_DNA_endo/Transpos"/>
</dbReference>
<evidence type="ECO:0000256" key="1">
    <source>
        <dbReference type="ARBA" id="ARBA00008761"/>
    </source>
</evidence>
<evidence type="ECO:0000256" key="6">
    <source>
        <dbReference type="ARBA" id="ARBA00023125"/>
    </source>
</evidence>
<evidence type="ECO:0000313" key="11">
    <source>
        <dbReference type="EMBL" id="AAD36121.1"/>
    </source>
</evidence>
<evidence type="ECO:0000256" key="3">
    <source>
        <dbReference type="ARBA" id="ARBA00022578"/>
    </source>
</evidence>
<dbReference type="EnsemblBacteria" id="AAD36121">
    <property type="protein sequence ID" value="AAD36121"/>
    <property type="gene ID" value="TM_1044"/>
</dbReference>
<dbReference type="GO" id="GO:0006310">
    <property type="term" value="P:DNA recombination"/>
    <property type="evidence" value="ECO:0007669"/>
    <property type="project" value="UniProtKB-KW"/>
</dbReference>
<dbReference type="NCBIfam" id="TIGR01766">
    <property type="entry name" value="IS200/IS605 family accessory protein TnpB-like domain"/>
    <property type="match status" value="1"/>
</dbReference>
<keyword evidence="7" id="KW-0233">DNA recombination</keyword>
<dbReference type="PIR" id="C72305">
    <property type="entry name" value="C72305"/>
</dbReference>
<accession>Q9X0D4</accession>
<evidence type="ECO:0000256" key="5">
    <source>
        <dbReference type="ARBA" id="ARBA00022833"/>
    </source>
</evidence>
<evidence type="ECO:0000259" key="8">
    <source>
        <dbReference type="Pfam" id="PF01385"/>
    </source>
</evidence>
<dbReference type="KEGG" id="tma:TM1044"/>
<dbReference type="NCBIfam" id="NF040570">
    <property type="entry name" value="guided_TnpB"/>
    <property type="match status" value="1"/>
</dbReference>
<comment type="similarity">
    <text evidence="2">In the N-terminal section; belongs to the transposase 2 family.</text>
</comment>
<evidence type="ECO:0000259" key="10">
    <source>
        <dbReference type="Pfam" id="PF12323"/>
    </source>
</evidence>
<dbReference type="SUPFAM" id="SSF57802">
    <property type="entry name" value="Rubredoxin-like"/>
    <property type="match status" value="1"/>
</dbReference>
<sequence>MTKMLRTYKFRIYPTREQEEKLAKHFGHTRFVYNFFLNYANIIYRVMERPTYYNEWASVLVKLKKTNKYSWLNEVNSQALQQSLKDLERAFKNFFKKQAGYPKFKKKKFSRQTFRIPQHIQLYIKEDNPKYGCIFVPKFKEGIKVRLHRKLPKDGKIKQATFIKTATNKYYAAIVFEVQDAEVQNTSTGILGIDLGIKDTITLSDGKKYKMPDLSKYERQIKRLHRRLSRKQRGSKNWEKARLCLAKLYEKIVNIKNDWLHKITHDLVSESQAGKIVVEDLNIKGMVQNHRLARHIHMQSWRRFLELLEYKAKRCGIEVIKANRYYPSSQMCSECGYINKEVKDLSVREWTCPVCGAHHDRDVNAAKNLVRYGLMLSIGREPSEFTPVDSALAAEPERGLRAITG</sequence>
<keyword evidence="12" id="KW-1185">Reference proteome</keyword>
<dbReference type="InParanoid" id="Q9X0D4"/>
<evidence type="ECO:0000259" key="9">
    <source>
        <dbReference type="Pfam" id="PF07282"/>
    </source>
</evidence>
<dbReference type="GO" id="GO:0003677">
    <property type="term" value="F:DNA binding"/>
    <property type="evidence" value="ECO:0007669"/>
    <property type="project" value="UniProtKB-KW"/>
</dbReference>
<keyword evidence="5" id="KW-0862">Zinc</keyword>
<feature type="domain" description="Probable transposase IS891/IS1136/IS1341" evidence="8">
    <location>
        <begin position="174"/>
        <end position="289"/>
    </location>
</feature>
<keyword evidence="4" id="KW-0479">Metal-binding</keyword>
<reference evidence="11 12" key="1">
    <citation type="journal article" date="1999" name="Nature">
        <title>Evidence for lateral gene transfer between Archaea and Bacteria from genome sequence of Thermotoga maritima.</title>
        <authorList>
            <person name="Nelson K.E."/>
            <person name="Clayton R.A."/>
            <person name="Gill S.R."/>
            <person name="Gwinn M.L."/>
            <person name="Dodson R.J."/>
            <person name="Haft D.H."/>
            <person name="Hickey E.K."/>
            <person name="Peterson J.D."/>
            <person name="Nelson W.C."/>
            <person name="Ketchum K.A."/>
            <person name="McDonald L."/>
            <person name="Utterback T.R."/>
            <person name="Malek J.A."/>
            <person name="Linher K.D."/>
            <person name="Garrett M.M."/>
            <person name="Stewart A.M."/>
            <person name="Cotton M.D."/>
            <person name="Pratt M.S."/>
            <person name="Phillips C.A."/>
            <person name="Richardson D."/>
            <person name="Heidelberg J."/>
            <person name="Sutton G.G."/>
            <person name="Fleischmann R.D."/>
            <person name="White O."/>
            <person name="Salzberg S.L."/>
            <person name="Smith H.O."/>
            <person name="Venter J.C."/>
            <person name="Fraser C.M."/>
        </authorList>
    </citation>
    <scope>NUCLEOTIDE SEQUENCE [LARGE SCALE GENOMIC DNA]</scope>
    <source>
        <strain evidence="12">ATCC 43589 / DSM 3109 / JCM 10099 / NBRC 100826 / MSB8</strain>
    </source>
</reference>
<dbReference type="PANTHER" id="PTHR30405">
    <property type="entry name" value="TRANSPOSASE"/>
    <property type="match status" value="1"/>
</dbReference>
<dbReference type="Pfam" id="PF12323">
    <property type="entry name" value="HTH_OrfB_IS605"/>
    <property type="match status" value="1"/>
</dbReference>
<dbReference type="PATRIC" id="fig|243274.5.peg.1057"/>
<dbReference type="CDD" id="cd00350">
    <property type="entry name" value="rubredoxin_like"/>
    <property type="match status" value="1"/>
</dbReference>
<protein>
    <submittedName>
        <fullName evidence="11">Transposase, IS605-TnpB family</fullName>
    </submittedName>
</protein>
<dbReference type="OrthoDB" id="48565at2"/>
<dbReference type="Pfam" id="PF07282">
    <property type="entry name" value="Cas12f1-like_TNB"/>
    <property type="match status" value="1"/>
</dbReference>
<feature type="domain" description="Cas12f1-like TNB" evidence="9">
    <location>
        <begin position="301"/>
        <end position="369"/>
    </location>
</feature>
<dbReference type="InterPro" id="IPR021027">
    <property type="entry name" value="Transposase_put_HTH"/>
</dbReference>
<evidence type="ECO:0000256" key="2">
    <source>
        <dbReference type="ARBA" id="ARBA00011044"/>
    </source>
</evidence>